<reference evidence="2 3" key="1">
    <citation type="submission" date="2013-12" db="EMBL/GenBank/DDBJ databases">
        <authorList>
            <person name="Formusa P.A."/>
            <person name="Habash M."/>
            <person name="Lee H."/>
            <person name="Trevors J.T."/>
        </authorList>
    </citation>
    <scope>NUCLEOTIDE SEQUENCE [LARGE SCALE GENOMIC DNA]</scope>
    <source>
        <strain evidence="2 3">PD30</strain>
    </source>
</reference>
<sequence length="442" mass="48797">MFDPVNEPSFRLDVEGLPDPFEVLAFTGSEAISEPFVFDVDLLIDDPTLDLASLLYRPAFLHLGPAGNGFHGQLHELVQRDHDPAVRLCRVRFGPKLACLSLRFSQRIFSARSVPQILSQVLKEHGIAGKSRRFELSGDYPAREFCTQYRESDLQFIQRLCAQERLHYHFEHGERGHCVVFGDGQGHFRFGERAVFQVDGEQSAVRQFKLLGGAGQRTAPIAEGRTDLTALRSGQLMPLSGHPIADWNHLWLLTHVEHQGRQDLTASYSNQIRATHWQMPFVSPHCAVQPRMHSLQRAWVVDIDESCPDPSRPVAVQFDWLYQGEGAAPSHCWLPLAAELGDAAFTRLSEGAEVVVSFIEGDPDQPLITGFLHAPSSVDGADEVGPPRTSTTDDVEGLLEFLQSSEPLTLLCLLPGGGSFSHCTQALCTCRAAMQLGQSGAA</sequence>
<dbReference type="Gene3D" id="3.55.50.10">
    <property type="entry name" value="Baseplate protein-like domains"/>
    <property type="match status" value="1"/>
</dbReference>
<dbReference type="Gene3D" id="2.30.110.50">
    <property type="match status" value="1"/>
</dbReference>
<dbReference type="InterPro" id="IPR037026">
    <property type="entry name" value="Vgr_OB-fold_dom_sf"/>
</dbReference>
<accession>A0A059KYJ9</accession>
<evidence type="ECO:0000313" key="2">
    <source>
        <dbReference type="EMBL" id="KDD67071.1"/>
    </source>
</evidence>
<gene>
    <name evidence="2" type="ORF">V466_21145</name>
</gene>
<dbReference type="EMBL" id="AZQQ01000093">
    <property type="protein sequence ID" value="KDD67071.1"/>
    <property type="molecule type" value="Genomic_DNA"/>
</dbReference>
<dbReference type="InterPro" id="IPR006531">
    <property type="entry name" value="Gp5/Vgr_OB"/>
</dbReference>
<comment type="caution">
    <text evidence="2">The sequence shown here is derived from an EMBL/GenBank/DDBJ whole genome shotgun (WGS) entry which is preliminary data.</text>
</comment>
<dbReference type="Proteomes" id="UP000026739">
    <property type="component" value="Unassembled WGS sequence"/>
</dbReference>
<dbReference type="SUPFAM" id="SSF69255">
    <property type="entry name" value="gp5 N-terminal domain-like"/>
    <property type="match status" value="1"/>
</dbReference>
<dbReference type="Pfam" id="PF05954">
    <property type="entry name" value="Phage_GPD"/>
    <property type="match status" value="1"/>
</dbReference>
<dbReference type="Pfam" id="PF04717">
    <property type="entry name" value="Phage_base_V"/>
    <property type="match status" value="1"/>
</dbReference>
<name>A0A059KYJ9_9PSED</name>
<protein>
    <submittedName>
        <fullName evidence="2">Type VI secretion protein</fullName>
    </submittedName>
</protein>
<feature type="domain" description="Gp5/Type VI secretion system Vgr protein OB-fold" evidence="1">
    <location>
        <begin position="297"/>
        <end position="373"/>
    </location>
</feature>
<dbReference type="SUPFAM" id="SSF69279">
    <property type="entry name" value="Phage tail proteins"/>
    <property type="match status" value="2"/>
</dbReference>
<dbReference type="RefSeq" id="WP_033059565.1">
    <property type="nucleotide sequence ID" value="NZ_AZQQ01000093.1"/>
</dbReference>
<organism evidence="2 3">
    <name type="scientific">Pseudomonas mandelii PD30</name>
    <dbReference type="NCBI Taxonomy" id="1419583"/>
    <lineage>
        <taxon>Bacteria</taxon>
        <taxon>Pseudomonadati</taxon>
        <taxon>Pseudomonadota</taxon>
        <taxon>Gammaproteobacteria</taxon>
        <taxon>Pseudomonadales</taxon>
        <taxon>Pseudomonadaceae</taxon>
        <taxon>Pseudomonas</taxon>
    </lineage>
</organism>
<dbReference type="eggNOG" id="COG3501">
    <property type="taxonomic scope" value="Bacteria"/>
</dbReference>
<evidence type="ECO:0000313" key="3">
    <source>
        <dbReference type="Proteomes" id="UP000026739"/>
    </source>
</evidence>
<proteinExistence type="predicted"/>
<evidence type="ECO:0000259" key="1">
    <source>
        <dbReference type="Pfam" id="PF04717"/>
    </source>
</evidence>
<dbReference type="Gene3D" id="2.40.50.230">
    <property type="entry name" value="Gp5 N-terminal domain"/>
    <property type="match status" value="1"/>
</dbReference>
<dbReference type="AlphaFoldDB" id="A0A059KYJ9"/>